<dbReference type="GO" id="GO:0003985">
    <property type="term" value="F:acetyl-CoA C-acetyltransferase activity"/>
    <property type="evidence" value="ECO:0007669"/>
    <property type="project" value="UniProtKB-UniRule"/>
</dbReference>
<dbReference type="EMBL" id="FQXU01000007">
    <property type="protein sequence ID" value="SHI19168.1"/>
    <property type="molecule type" value="Genomic_DNA"/>
</dbReference>
<dbReference type="RefSeq" id="WP_073020032.1">
    <property type="nucleotide sequence ID" value="NZ_FQXU01000007.1"/>
</dbReference>
<comment type="cofactor">
    <cofactor evidence="10">
        <name>Mg(2+)</name>
        <dbReference type="ChEBI" id="CHEBI:18420"/>
    </cofactor>
</comment>
<dbReference type="InterPro" id="IPR002034">
    <property type="entry name" value="AIPM/Hcit_synth_CS"/>
</dbReference>
<sequence>MKREGFKKYKQYQNVELKERKWPSNLITKAPIWCSVDLRDGNQALRNPMSLEKKMEFFNLLVEMGYKEIEIGFPAASQIEFDFTRHLIENNLIPEDVTIQILTQARRELIEKSFEALKGAKKAVVHLYNSTSVAQRRVVFNKSKQEVIDLAVDGTKIIKELTREYPETKFTLEYSPESFSGTELDYALGICDAVVKEWKPTIEDKVILNLPTTVEMYTPNIYADQIEWFSNNIENRECIILSSHPHNDRGTAVATAELAMLAGIDRIEGTLFGNGERTGNVDLVTLGLNLYTQGIDPEIDFGKIDNIVDIYEDCTEMIIPERQPYAGELVYTAYSGSHQDAINKGLVDYKDGGYWEVPYLPIDPKDVGRNYEALIRINAQSGKGGIAFIMQNYYGFTIPKFMQKDLSLVIQNIADKSAKEVNAETILEAFKDNYLNIPSPLVLESFEISSKEFSSQDICIKAEMKNNGVKVNITGSGNGPIDAFVHALNGLFGGCKVTSYTQHSLGSDSNAESVAYIEITDDKNESYYGVGTDSNIILASIKGIISAVNKRIITLS</sequence>
<evidence type="ECO:0000256" key="9">
    <source>
        <dbReference type="ARBA" id="ARBA00023304"/>
    </source>
</evidence>
<evidence type="ECO:0000256" key="10">
    <source>
        <dbReference type="HAMAP-Rule" id="MF_00572"/>
    </source>
</evidence>
<dbReference type="PROSITE" id="PS00816">
    <property type="entry name" value="AIPM_HOMOCIT_SYNTH_2"/>
    <property type="match status" value="1"/>
</dbReference>
<comment type="catalytic activity">
    <reaction evidence="1 10">
        <text>3-methyl-2-oxobutanoate + acetyl-CoA + H2O = (2S)-2-isopropylmalate + CoA + H(+)</text>
        <dbReference type="Rhea" id="RHEA:21524"/>
        <dbReference type="ChEBI" id="CHEBI:1178"/>
        <dbReference type="ChEBI" id="CHEBI:11851"/>
        <dbReference type="ChEBI" id="CHEBI:15377"/>
        <dbReference type="ChEBI" id="CHEBI:15378"/>
        <dbReference type="ChEBI" id="CHEBI:57287"/>
        <dbReference type="ChEBI" id="CHEBI:57288"/>
        <dbReference type="EC" id="2.3.3.13"/>
    </reaction>
</comment>
<dbReference type="InterPro" id="IPR013785">
    <property type="entry name" value="Aldolase_TIM"/>
</dbReference>
<dbReference type="SMART" id="SM00917">
    <property type="entry name" value="LeuA_dimer"/>
    <property type="match status" value="1"/>
</dbReference>
<comment type="subunit">
    <text evidence="10">Homodimer.</text>
</comment>
<dbReference type="PANTHER" id="PTHR46911:SF1">
    <property type="entry name" value="2-ISOPROPYLMALATE SYNTHASE"/>
    <property type="match status" value="1"/>
</dbReference>
<evidence type="ECO:0000256" key="7">
    <source>
        <dbReference type="ARBA" id="ARBA00022679"/>
    </source>
</evidence>
<evidence type="ECO:0000313" key="13">
    <source>
        <dbReference type="Proteomes" id="UP000184241"/>
    </source>
</evidence>
<organism evidence="12 13">
    <name type="scientific">Clostridium intestinale DSM 6191</name>
    <dbReference type="NCBI Taxonomy" id="1121320"/>
    <lineage>
        <taxon>Bacteria</taxon>
        <taxon>Bacillati</taxon>
        <taxon>Bacillota</taxon>
        <taxon>Clostridia</taxon>
        <taxon>Eubacteriales</taxon>
        <taxon>Clostridiaceae</taxon>
        <taxon>Clostridium</taxon>
    </lineage>
</organism>
<dbReference type="NCBIfam" id="NF002991">
    <property type="entry name" value="PRK03739.1"/>
    <property type="match status" value="1"/>
</dbReference>
<name>A0A1M5Z4Y5_9CLOT</name>
<dbReference type="UniPathway" id="UPA00048">
    <property type="reaction ID" value="UER00070"/>
</dbReference>
<comment type="similarity">
    <text evidence="3 10">Belongs to the alpha-IPM synthase/homocitrate synthase family. LeuA type 2 subfamily.</text>
</comment>
<evidence type="ECO:0000256" key="3">
    <source>
        <dbReference type="ARBA" id="ARBA00009767"/>
    </source>
</evidence>
<comment type="function">
    <text evidence="10">Catalyzes the condensation of the acetyl group of acetyl-CoA with 3-methyl-2-oxobutanoate (2-ketoisovalerate) to form 3-carboxy-3-hydroxy-4-methylpentanoate (2-isopropylmalate).</text>
</comment>
<dbReference type="EC" id="2.3.3.13" evidence="4 10"/>
<dbReference type="SUPFAM" id="SSF89000">
    <property type="entry name" value="post-HMGL domain-like"/>
    <property type="match status" value="1"/>
</dbReference>
<evidence type="ECO:0000256" key="6">
    <source>
        <dbReference type="ARBA" id="ARBA00022605"/>
    </source>
</evidence>
<protein>
    <recommendedName>
        <fullName evidence="4 10">2-isopropylmalate synthase</fullName>
        <ecNumber evidence="4 10">2.3.3.13</ecNumber>
    </recommendedName>
    <alternativeName>
        <fullName evidence="10">Alpha-IPM synthase</fullName>
    </alternativeName>
    <alternativeName>
        <fullName evidence="10">Alpha-isopropylmalate synthase</fullName>
    </alternativeName>
</protein>
<proteinExistence type="inferred from homology"/>
<evidence type="ECO:0000256" key="2">
    <source>
        <dbReference type="ARBA" id="ARBA00004689"/>
    </source>
</evidence>
<keyword evidence="8 10" id="KW-0479">Metal-binding</keyword>
<dbReference type="PROSITE" id="PS00815">
    <property type="entry name" value="AIPM_HOMOCIT_SYNTH_1"/>
    <property type="match status" value="1"/>
</dbReference>
<dbReference type="InterPro" id="IPR036230">
    <property type="entry name" value="LeuA_allosteric_dom_sf"/>
</dbReference>
<dbReference type="InterPro" id="IPR000891">
    <property type="entry name" value="PYR_CT"/>
</dbReference>
<evidence type="ECO:0000256" key="5">
    <source>
        <dbReference type="ARBA" id="ARBA00022430"/>
    </source>
</evidence>
<dbReference type="SUPFAM" id="SSF110921">
    <property type="entry name" value="2-isopropylmalate synthase LeuA, allosteric (dimerisation) domain"/>
    <property type="match status" value="1"/>
</dbReference>
<dbReference type="PANTHER" id="PTHR46911">
    <property type="match status" value="1"/>
</dbReference>
<reference evidence="12 13" key="1">
    <citation type="submission" date="2016-11" db="EMBL/GenBank/DDBJ databases">
        <authorList>
            <person name="Jaros S."/>
            <person name="Januszkiewicz K."/>
            <person name="Wedrychowicz H."/>
        </authorList>
    </citation>
    <scope>NUCLEOTIDE SEQUENCE [LARGE SCALE GENOMIC DNA]</scope>
    <source>
        <strain evidence="12 13">DSM 6191</strain>
    </source>
</reference>
<dbReference type="InterPro" id="IPR054692">
    <property type="entry name" value="LeuA-like_post-cat"/>
</dbReference>
<evidence type="ECO:0000256" key="1">
    <source>
        <dbReference type="ARBA" id="ARBA00000064"/>
    </source>
</evidence>
<feature type="binding site" evidence="10">
    <location>
        <position position="246"/>
    </location>
    <ligand>
        <name>Mg(2+)</name>
        <dbReference type="ChEBI" id="CHEBI:18420"/>
    </ligand>
</feature>
<gene>
    <name evidence="10" type="primary">leuA</name>
    <name evidence="12" type="ORF">SAMN02745941_02589</name>
</gene>
<dbReference type="Pfam" id="PF00682">
    <property type="entry name" value="HMGL-like"/>
    <property type="match status" value="1"/>
</dbReference>
<evidence type="ECO:0000256" key="4">
    <source>
        <dbReference type="ARBA" id="ARBA00012973"/>
    </source>
</evidence>
<dbReference type="Proteomes" id="UP000184241">
    <property type="component" value="Unassembled WGS sequence"/>
</dbReference>
<dbReference type="GO" id="GO:0000287">
    <property type="term" value="F:magnesium ion binding"/>
    <property type="evidence" value="ECO:0007669"/>
    <property type="project" value="UniProtKB-UniRule"/>
</dbReference>
<dbReference type="InterPro" id="IPR005668">
    <property type="entry name" value="IPM_Synthase"/>
</dbReference>
<evidence type="ECO:0000256" key="8">
    <source>
        <dbReference type="ARBA" id="ARBA00022723"/>
    </source>
</evidence>
<dbReference type="HAMAP" id="MF_00572">
    <property type="entry name" value="LeuA_type2"/>
    <property type="match status" value="1"/>
</dbReference>
<accession>A0A1M5Z4Y5</accession>
<dbReference type="InterPro" id="IPR013709">
    <property type="entry name" value="2-isopropylmalate_synth_dimer"/>
</dbReference>
<feature type="binding site" evidence="10">
    <location>
        <position position="40"/>
    </location>
    <ligand>
        <name>Mg(2+)</name>
        <dbReference type="ChEBI" id="CHEBI:18420"/>
    </ligand>
</feature>
<feature type="binding site" evidence="10">
    <location>
        <position position="280"/>
    </location>
    <ligand>
        <name>Mg(2+)</name>
        <dbReference type="ChEBI" id="CHEBI:18420"/>
    </ligand>
</feature>
<dbReference type="SUPFAM" id="SSF51569">
    <property type="entry name" value="Aldolase"/>
    <property type="match status" value="1"/>
</dbReference>
<dbReference type="Pfam" id="PF22615">
    <property type="entry name" value="IPMS_D2"/>
    <property type="match status" value="1"/>
</dbReference>
<dbReference type="PROSITE" id="PS50991">
    <property type="entry name" value="PYR_CT"/>
    <property type="match status" value="1"/>
</dbReference>
<dbReference type="Gene3D" id="3.20.20.70">
    <property type="entry name" value="Aldolase class I"/>
    <property type="match status" value="1"/>
</dbReference>
<evidence type="ECO:0000259" key="11">
    <source>
        <dbReference type="PROSITE" id="PS50991"/>
    </source>
</evidence>
<feature type="binding site" evidence="10">
    <location>
        <position position="244"/>
    </location>
    <ligand>
        <name>Mg(2+)</name>
        <dbReference type="ChEBI" id="CHEBI:18420"/>
    </ligand>
</feature>
<dbReference type="GO" id="GO:0005737">
    <property type="term" value="C:cytoplasm"/>
    <property type="evidence" value="ECO:0007669"/>
    <property type="project" value="UniProtKB-SubCell"/>
</dbReference>
<comment type="pathway">
    <text evidence="2 10">Amino-acid biosynthesis; L-leucine biosynthesis; L-leucine from 3-methyl-2-oxobutanoate: step 1/4.</text>
</comment>
<keyword evidence="5 10" id="KW-0432">Leucine biosynthesis</keyword>
<dbReference type="AlphaFoldDB" id="A0A1M5Z4Y5"/>
<keyword evidence="10" id="KW-0963">Cytoplasm</keyword>
<dbReference type="GO" id="GO:0003852">
    <property type="term" value="F:2-isopropylmalate synthase activity"/>
    <property type="evidence" value="ECO:0007669"/>
    <property type="project" value="UniProtKB-UniRule"/>
</dbReference>
<dbReference type="CDD" id="cd07942">
    <property type="entry name" value="DRE_TIM_LeuA"/>
    <property type="match status" value="1"/>
</dbReference>
<keyword evidence="9 10" id="KW-0100">Branched-chain amino acid biosynthesis</keyword>
<dbReference type="InterPro" id="IPR039371">
    <property type="entry name" value="LeuA_N_DRE-TIM"/>
</dbReference>
<dbReference type="Pfam" id="PF08502">
    <property type="entry name" value="LeuA_dimer"/>
    <property type="match status" value="1"/>
</dbReference>
<feature type="domain" description="Pyruvate carboxyltransferase" evidence="11">
    <location>
        <begin position="31"/>
        <end position="305"/>
    </location>
</feature>
<dbReference type="NCBIfam" id="TIGR00970">
    <property type="entry name" value="leuA_yeast"/>
    <property type="match status" value="1"/>
</dbReference>
<dbReference type="Gene3D" id="3.30.160.270">
    <property type="match status" value="1"/>
</dbReference>
<evidence type="ECO:0000313" key="12">
    <source>
        <dbReference type="EMBL" id="SHI19168.1"/>
    </source>
</evidence>
<keyword evidence="10" id="KW-0460">Magnesium</keyword>
<keyword evidence="7 10" id="KW-0808">Transferase</keyword>
<feature type="region of interest" description="Regulatory domain" evidence="10">
    <location>
        <begin position="437"/>
        <end position="556"/>
    </location>
</feature>
<comment type="subcellular location">
    <subcellularLocation>
        <location evidence="10">Cytoplasm</location>
    </subcellularLocation>
</comment>
<dbReference type="GO" id="GO:0009098">
    <property type="term" value="P:L-leucine biosynthetic process"/>
    <property type="evidence" value="ECO:0007669"/>
    <property type="project" value="UniProtKB-UniRule"/>
</dbReference>
<keyword evidence="6 10" id="KW-0028">Amino-acid biosynthesis</keyword>